<comment type="caution">
    <text evidence="2">The sequence shown here is derived from an EMBL/GenBank/DDBJ whole genome shotgun (WGS) entry which is preliminary data.</text>
</comment>
<protein>
    <recommendedName>
        <fullName evidence="1">Deoxyribonuclease NucA/NucB domain-containing protein</fullName>
    </recommendedName>
</protein>
<gene>
    <name evidence="2" type="ORF">Aau02nite_29410</name>
</gene>
<dbReference type="Pfam" id="PF14040">
    <property type="entry name" value="DNase_NucA_NucB"/>
    <property type="match status" value="1"/>
</dbReference>
<evidence type="ECO:0000313" key="2">
    <source>
        <dbReference type="EMBL" id="GIM67923.1"/>
    </source>
</evidence>
<accession>A0A919S959</accession>
<reference evidence="2" key="1">
    <citation type="submission" date="2021-03" db="EMBL/GenBank/DDBJ databases">
        <title>Whole genome shotgun sequence of Actinoplanes auranticolor NBRC 12245.</title>
        <authorList>
            <person name="Komaki H."/>
            <person name="Tamura T."/>
        </authorList>
    </citation>
    <scope>NUCLEOTIDE SEQUENCE</scope>
    <source>
        <strain evidence="2">NBRC 12245</strain>
    </source>
</reference>
<name>A0A919S959_9ACTN</name>
<dbReference type="AlphaFoldDB" id="A0A919S959"/>
<evidence type="ECO:0000259" key="1">
    <source>
        <dbReference type="Pfam" id="PF14040"/>
    </source>
</evidence>
<evidence type="ECO:0000313" key="3">
    <source>
        <dbReference type="Proteomes" id="UP000681340"/>
    </source>
</evidence>
<sequence>MHRLVDDNLKGRDRTEAGKVCTDVWGPGGSTPNLNCDEYPFASTREGAYTGSSASTGNANGWLTWQGSSRLIGEVDNQDSGRDYLFNGFCTVQRILDNDPFFVAINR</sequence>
<dbReference type="Proteomes" id="UP000681340">
    <property type="component" value="Unassembled WGS sequence"/>
</dbReference>
<feature type="domain" description="Deoxyribonuclease NucA/NucB" evidence="1">
    <location>
        <begin position="20"/>
        <end position="81"/>
    </location>
</feature>
<organism evidence="2 3">
    <name type="scientific">Actinoplanes auranticolor</name>
    <dbReference type="NCBI Taxonomy" id="47988"/>
    <lineage>
        <taxon>Bacteria</taxon>
        <taxon>Bacillati</taxon>
        <taxon>Actinomycetota</taxon>
        <taxon>Actinomycetes</taxon>
        <taxon>Micromonosporales</taxon>
        <taxon>Micromonosporaceae</taxon>
        <taxon>Actinoplanes</taxon>
    </lineage>
</organism>
<proteinExistence type="predicted"/>
<dbReference type="InterPro" id="IPR029476">
    <property type="entry name" value="DNase_NucA_NucB"/>
</dbReference>
<dbReference type="EMBL" id="BOQL01000024">
    <property type="protein sequence ID" value="GIM67923.1"/>
    <property type="molecule type" value="Genomic_DNA"/>
</dbReference>
<keyword evidence="3" id="KW-1185">Reference proteome</keyword>